<dbReference type="GO" id="GO:0008270">
    <property type="term" value="F:zinc ion binding"/>
    <property type="evidence" value="ECO:0007669"/>
    <property type="project" value="InterPro"/>
</dbReference>
<keyword evidence="7" id="KW-0677">Repeat</keyword>
<dbReference type="Pfam" id="PF06297">
    <property type="entry name" value="PET"/>
    <property type="match status" value="1"/>
</dbReference>
<keyword evidence="9" id="KW-0965">Cell junction</keyword>
<dbReference type="InterPro" id="IPR033724">
    <property type="entry name" value="PET_testin"/>
</dbReference>
<dbReference type="RefSeq" id="XP_005751203.1">
    <property type="nucleotide sequence ID" value="XM_005751146.1"/>
</dbReference>
<evidence type="ECO:0000259" key="14">
    <source>
        <dbReference type="PROSITE" id="PS51303"/>
    </source>
</evidence>
<evidence type="ECO:0000259" key="13">
    <source>
        <dbReference type="PROSITE" id="PS50023"/>
    </source>
</evidence>
<dbReference type="PANTHER" id="PTHR24211">
    <property type="entry name" value="LIM DOMAIN-CONTAINING PROTEIN"/>
    <property type="match status" value="1"/>
</dbReference>
<evidence type="ECO:0000256" key="10">
    <source>
        <dbReference type="ARBA" id="ARBA00023038"/>
    </source>
</evidence>
<dbReference type="Pfam" id="PF00412">
    <property type="entry name" value="LIM"/>
    <property type="match status" value="2"/>
</dbReference>
<evidence type="ECO:0000256" key="5">
    <source>
        <dbReference type="ARBA" id="ARBA00022490"/>
    </source>
</evidence>
<evidence type="ECO:0000256" key="3">
    <source>
        <dbReference type="ARBA" id="ARBA00008268"/>
    </source>
</evidence>
<dbReference type="CDD" id="cd09416">
    <property type="entry name" value="LIM2_Testin"/>
    <property type="match status" value="1"/>
</dbReference>
<dbReference type="InterPro" id="IPR034960">
    <property type="entry name" value="LIM3_Testin"/>
</dbReference>
<dbReference type="CDD" id="cd09829">
    <property type="entry name" value="PET_testin"/>
    <property type="match status" value="1"/>
</dbReference>
<dbReference type="SUPFAM" id="SSF57716">
    <property type="entry name" value="Glucocorticoid receptor-like (DNA-binding domain)"/>
    <property type="match status" value="2"/>
</dbReference>
<dbReference type="InterPro" id="IPR034959">
    <property type="entry name" value="LIM2_Testin"/>
</dbReference>
<dbReference type="AlphaFoldDB" id="A0A9Y3RZ12"/>
<dbReference type="PROSITE" id="PS00478">
    <property type="entry name" value="LIM_DOMAIN_1"/>
    <property type="match status" value="1"/>
</dbReference>
<accession>A0A9Y3RZ12</accession>
<organism evidence="15 16">
    <name type="scientific">Pundamilia nyererei</name>
    <dbReference type="NCBI Taxonomy" id="303518"/>
    <lineage>
        <taxon>Eukaryota</taxon>
        <taxon>Metazoa</taxon>
        <taxon>Chordata</taxon>
        <taxon>Craniata</taxon>
        <taxon>Vertebrata</taxon>
        <taxon>Euteleostomi</taxon>
        <taxon>Actinopterygii</taxon>
        <taxon>Neopterygii</taxon>
        <taxon>Teleostei</taxon>
        <taxon>Neoteleostei</taxon>
        <taxon>Acanthomorphata</taxon>
        <taxon>Ovalentaria</taxon>
        <taxon>Cichlomorphae</taxon>
        <taxon>Cichliformes</taxon>
        <taxon>Cichlidae</taxon>
        <taxon>African cichlids</taxon>
        <taxon>Pseudocrenilabrinae</taxon>
        <taxon>Haplochromini</taxon>
        <taxon>Pundamilia</taxon>
    </lineage>
</organism>
<feature type="domain" description="LIM zinc-binding" evidence="13">
    <location>
        <begin position="497"/>
        <end position="557"/>
    </location>
</feature>
<evidence type="ECO:0000256" key="8">
    <source>
        <dbReference type="ARBA" id="ARBA00022833"/>
    </source>
</evidence>
<evidence type="ECO:0000256" key="6">
    <source>
        <dbReference type="ARBA" id="ARBA00022723"/>
    </source>
</evidence>
<evidence type="ECO:0000256" key="1">
    <source>
        <dbReference type="ARBA" id="ARBA00004246"/>
    </source>
</evidence>
<feature type="region of interest" description="Disordered" evidence="12">
    <location>
        <begin position="105"/>
        <end position="154"/>
    </location>
</feature>
<keyword evidence="8 11" id="KW-0862">Zinc</keyword>
<evidence type="ECO:0000256" key="4">
    <source>
        <dbReference type="ARBA" id="ARBA00019588"/>
    </source>
</evidence>
<evidence type="ECO:0000256" key="12">
    <source>
        <dbReference type="SAM" id="MobiDB-lite"/>
    </source>
</evidence>
<dbReference type="InterPro" id="IPR047120">
    <property type="entry name" value="Pk/Esn/Tes"/>
</dbReference>
<dbReference type="CTD" id="26136"/>
<protein>
    <recommendedName>
        <fullName evidence="4">Testin</fullName>
    </recommendedName>
</protein>
<dbReference type="PANTHER" id="PTHR24211:SF1">
    <property type="entry name" value="TESTIN"/>
    <property type="match status" value="1"/>
</dbReference>
<keyword evidence="6 11" id="KW-0479">Metal-binding</keyword>
<evidence type="ECO:0000313" key="16">
    <source>
        <dbReference type="RefSeq" id="XP_005751203.1"/>
    </source>
</evidence>
<evidence type="ECO:0000256" key="9">
    <source>
        <dbReference type="ARBA" id="ARBA00022949"/>
    </source>
</evidence>
<evidence type="ECO:0000256" key="2">
    <source>
        <dbReference type="ARBA" id="ARBA00004496"/>
    </source>
</evidence>
<dbReference type="InterPro" id="IPR034958">
    <property type="entry name" value="LIM1_Testin"/>
</dbReference>
<gene>
    <name evidence="16" type="primary">tes</name>
</gene>
<keyword evidence="15" id="KW-1185">Reference proteome</keyword>
<proteinExistence type="inferred from homology"/>
<dbReference type="GO" id="GO:0005925">
    <property type="term" value="C:focal adhesion"/>
    <property type="evidence" value="ECO:0007669"/>
    <property type="project" value="UniProtKB-SubCell"/>
</dbReference>
<dbReference type="CDD" id="cd09413">
    <property type="entry name" value="LIM1_Testin"/>
    <property type="match status" value="1"/>
</dbReference>
<evidence type="ECO:0000256" key="7">
    <source>
        <dbReference type="ARBA" id="ARBA00022737"/>
    </source>
</evidence>
<evidence type="ECO:0000313" key="15">
    <source>
        <dbReference type="Proteomes" id="UP000695023"/>
    </source>
</evidence>
<reference evidence="16" key="1">
    <citation type="submission" date="2025-08" db="UniProtKB">
        <authorList>
            <consortium name="RefSeq"/>
        </authorList>
    </citation>
    <scope>IDENTIFICATION</scope>
</reference>
<dbReference type="InterPro" id="IPR001781">
    <property type="entry name" value="Znf_LIM"/>
</dbReference>
<dbReference type="FunFam" id="2.10.110.10:FF:000005">
    <property type="entry name" value="Testin isoform 1"/>
    <property type="match status" value="1"/>
</dbReference>
<feature type="domain" description="LIM zinc-binding" evidence="13">
    <location>
        <begin position="432"/>
        <end position="495"/>
    </location>
</feature>
<evidence type="ECO:0000256" key="11">
    <source>
        <dbReference type="PROSITE-ProRule" id="PRU00125"/>
    </source>
</evidence>
<feature type="compositionally biased region" description="Low complexity" evidence="12">
    <location>
        <begin position="105"/>
        <end position="150"/>
    </location>
</feature>
<dbReference type="Gene3D" id="2.10.110.10">
    <property type="entry name" value="Cysteine Rich Protein"/>
    <property type="match status" value="3"/>
</dbReference>
<dbReference type="PROSITE" id="PS50023">
    <property type="entry name" value="LIM_DOMAIN_2"/>
    <property type="match status" value="2"/>
</dbReference>
<keyword evidence="5" id="KW-0963">Cytoplasm</keyword>
<sequence>MEIERELKKVTLGHEFGAGAACLKCKDKCEGFELHFWRKICRNCKCGLTEHDVAMNSEENKKVGKLFEDTKYTGLIAKLKTDGIPSYQGNMVTITLPSPATAYTVPPSATSTVVPPSARAGSVSSSATAGSVSPSATAGSVASAGASAGSTGIGVQGHARVQPVPASATPVRASKVPVTVSATSANVVPVPKDVPMKTVTYEWAPPVANKYLAVRYIELLPPEKRPVVGTEGAAYRRQQMARQLPEHDQDPSRCHELSPAEVKLMQQYVRKYKDEALGVGDVMLPEEMALVQAGGLGGSSVGVGGAPSAGGAEFGPRGGAAVGSIGGGGVAGYKPEAGVAGVGFGSGPGAAGPGVGAGAGGGFGPAAGGVGAGRGFGPAAGGAGAGGGPLSGPGVGPSAGFGPAGGAMGTTATAGAMSVPGGQQAGLPQQNFSCHQCQQPMRKGEPAVYAERAGYDKMWHPACFVCCTCNELLVDMIYFWKKGKMYCGRHYGDSEKPRCGGCDELIFSNEYTQAEGQNWHLKHFCCFECDCILAGETYVMENDKPVCKPCYMTNYAVKCSSCQNAVEPEAQRVSYGDYHWHAEPQCFKCSGCSKCLIGQRFMAVKNFLFCSVECKKKIMA</sequence>
<dbReference type="GeneID" id="102211650"/>
<dbReference type="CDD" id="cd09419">
    <property type="entry name" value="LIM3_Testin"/>
    <property type="match status" value="1"/>
</dbReference>
<dbReference type="PROSITE" id="PS51303">
    <property type="entry name" value="PET"/>
    <property type="match status" value="1"/>
</dbReference>
<keyword evidence="10 11" id="KW-0440">LIM domain</keyword>
<dbReference type="InterPro" id="IPR010442">
    <property type="entry name" value="PET_domain"/>
</dbReference>
<feature type="domain" description="PET" evidence="14">
    <location>
        <begin position="182"/>
        <end position="289"/>
    </location>
</feature>
<comment type="similarity">
    <text evidence="3">Belongs to the prickle / espinas / testin family.</text>
</comment>
<comment type="subcellular location">
    <subcellularLocation>
        <location evidence="1">Cell junction</location>
        <location evidence="1">Focal adhesion</location>
    </subcellularLocation>
    <subcellularLocation>
        <location evidence="2">Cytoplasm</location>
    </subcellularLocation>
</comment>
<dbReference type="SMART" id="SM00132">
    <property type="entry name" value="LIM"/>
    <property type="match status" value="3"/>
</dbReference>
<dbReference type="GO" id="GO:0005737">
    <property type="term" value="C:cytoplasm"/>
    <property type="evidence" value="ECO:0007669"/>
    <property type="project" value="UniProtKB-SubCell"/>
</dbReference>
<dbReference type="Proteomes" id="UP000695023">
    <property type="component" value="Unplaced"/>
</dbReference>
<name>A0A9Y3RZ12_9CICH</name>